<dbReference type="SUPFAM" id="SSF52833">
    <property type="entry name" value="Thioredoxin-like"/>
    <property type="match status" value="1"/>
</dbReference>
<proteinExistence type="predicted"/>
<dbReference type="InterPro" id="IPR036249">
    <property type="entry name" value="Thioredoxin-like_sf"/>
</dbReference>
<dbReference type="InterPro" id="IPR013766">
    <property type="entry name" value="Thioredoxin_domain"/>
</dbReference>
<dbReference type="PROSITE" id="PS00194">
    <property type="entry name" value="THIOREDOXIN_1"/>
    <property type="match status" value="1"/>
</dbReference>
<gene>
    <name evidence="6" type="ORF">METZ01_LOCUS385538</name>
</gene>
<dbReference type="FunFam" id="3.40.30.10:FF:000001">
    <property type="entry name" value="Thioredoxin"/>
    <property type="match status" value="1"/>
</dbReference>
<evidence type="ECO:0000313" key="6">
    <source>
        <dbReference type="EMBL" id="SVD32684.1"/>
    </source>
</evidence>
<keyword evidence="2" id="KW-0249">Electron transport</keyword>
<dbReference type="InterPro" id="IPR005746">
    <property type="entry name" value="Thioredoxin"/>
</dbReference>
<dbReference type="Gene3D" id="3.40.30.10">
    <property type="entry name" value="Glutaredoxin"/>
    <property type="match status" value="1"/>
</dbReference>
<reference evidence="6" key="1">
    <citation type="submission" date="2018-05" db="EMBL/GenBank/DDBJ databases">
        <authorList>
            <person name="Lanie J.A."/>
            <person name="Ng W.-L."/>
            <person name="Kazmierczak K.M."/>
            <person name="Andrzejewski T.M."/>
            <person name="Davidsen T.M."/>
            <person name="Wayne K.J."/>
            <person name="Tettelin H."/>
            <person name="Glass J.I."/>
            <person name="Rusch D."/>
            <person name="Podicherti R."/>
            <person name="Tsui H.-C.T."/>
            <person name="Winkler M.E."/>
        </authorList>
    </citation>
    <scope>NUCLEOTIDE SEQUENCE</scope>
</reference>
<sequence>MAKLQDVSEKDFQTEVLNSSKPVLVDFWAPWCGPCKIVSPIVEELADEYSSEMGFTKLNVDDAPNIALKYQVMSIPTLIVFQDGEPVAQVVGAHPKKSIKEKLLSKVIS</sequence>
<dbReference type="InterPro" id="IPR017937">
    <property type="entry name" value="Thioredoxin_CS"/>
</dbReference>
<accession>A0A382UEH6</accession>
<keyword evidence="1" id="KW-0813">Transport</keyword>
<evidence type="ECO:0000259" key="5">
    <source>
        <dbReference type="PROSITE" id="PS51352"/>
    </source>
</evidence>
<dbReference type="Pfam" id="PF00085">
    <property type="entry name" value="Thioredoxin"/>
    <property type="match status" value="1"/>
</dbReference>
<dbReference type="PROSITE" id="PS51352">
    <property type="entry name" value="THIOREDOXIN_2"/>
    <property type="match status" value="1"/>
</dbReference>
<keyword evidence="3" id="KW-1015">Disulfide bond</keyword>
<protein>
    <recommendedName>
        <fullName evidence="5">Thioredoxin domain-containing protein</fullName>
    </recommendedName>
</protein>
<evidence type="ECO:0000256" key="2">
    <source>
        <dbReference type="ARBA" id="ARBA00022982"/>
    </source>
</evidence>
<dbReference type="CDD" id="cd02947">
    <property type="entry name" value="TRX_family"/>
    <property type="match status" value="1"/>
</dbReference>
<dbReference type="PANTHER" id="PTHR45663">
    <property type="entry name" value="GEO12009P1"/>
    <property type="match status" value="1"/>
</dbReference>
<name>A0A382UEH6_9ZZZZ</name>
<dbReference type="PRINTS" id="PR00421">
    <property type="entry name" value="THIOREDOXIN"/>
</dbReference>
<dbReference type="GO" id="GO:0005829">
    <property type="term" value="C:cytosol"/>
    <property type="evidence" value="ECO:0007669"/>
    <property type="project" value="TreeGrafter"/>
</dbReference>
<dbReference type="GO" id="GO:0045454">
    <property type="term" value="P:cell redox homeostasis"/>
    <property type="evidence" value="ECO:0007669"/>
    <property type="project" value="TreeGrafter"/>
</dbReference>
<feature type="domain" description="Thioredoxin" evidence="5">
    <location>
        <begin position="1"/>
        <end position="109"/>
    </location>
</feature>
<evidence type="ECO:0000256" key="4">
    <source>
        <dbReference type="ARBA" id="ARBA00023284"/>
    </source>
</evidence>
<dbReference type="AlphaFoldDB" id="A0A382UEH6"/>
<dbReference type="PIRSF" id="PIRSF000077">
    <property type="entry name" value="Thioredoxin"/>
    <property type="match status" value="1"/>
</dbReference>
<dbReference type="PANTHER" id="PTHR45663:SF11">
    <property type="entry name" value="GEO12009P1"/>
    <property type="match status" value="1"/>
</dbReference>
<organism evidence="6">
    <name type="scientific">marine metagenome</name>
    <dbReference type="NCBI Taxonomy" id="408172"/>
    <lineage>
        <taxon>unclassified sequences</taxon>
        <taxon>metagenomes</taxon>
        <taxon>ecological metagenomes</taxon>
    </lineage>
</organism>
<evidence type="ECO:0000256" key="3">
    <source>
        <dbReference type="ARBA" id="ARBA00023157"/>
    </source>
</evidence>
<keyword evidence="4" id="KW-0676">Redox-active center</keyword>
<dbReference type="GO" id="GO:0015035">
    <property type="term" value="F:protein-disulfide reductase activity"/>
    <property type="evidence" value="ECO:0007669"/>
    <property type="project" value="InterPro"/>
</dbReference>
<evidence type="ECO:0000256" key="1">
    <source>
        <dbReference type="ARBA" id="ARBA00022448"/>
    </source>
</evidence>
<dbReference type="EMBL" id="UINC01143646">
    <property type="protein sequence ID" value="SVD32684.1"/>
    <property type="molecule type" value="Genomic_DNA"/>
</dbReference>
<dbReference type="NCBIfam" id="TIGR01068">
    <property type="entry name" value="thioredoxin"/>
    <property type="match status" value="1"/>
</dbReference>